<name>A0ACB8S908_9AGAM</name>
<reference evidence="1" key="1">
    <citation type="submission" date="2021-02" db="EMBL/GenBank/DDBJ databases">
        <authorList>
            <consortium name="DOE Joint Genome Institute"/>
            <person name="Ahrendt S."/>
            <person name="Looney B.P."/>
            <person name="Miyauchi S."/>
            <person name="Morin E."/>
            <person name="Drula E."/>
            <person name="Courty P.E."/>
            <person name="Chicoki N."/>
            <person name="Fauchery L."/>
            <person name="Kohler A."/>
            <person name="Kuo A."/>
            <person name="Labutti K."/>
            <person name="Pangilinan J."/>
            <person name="Lipzen A."/>
            <person name="Riley R."/>
            <person name="Andreopoulos W."/>
            <person name="He G."/>
            <person name="Johnson J."/>
            <person name="Barry K.W."/>
            <person name="Grigoriev I.V."/>
            <person name="Nagy L."/>
            <person name="Hibbett D."/>
            <person name="Henrissat B."/>
            <person name="Matheny P.B."/>
            <person name="Labbe J."/>
            <person name="Martin F."/>
        </authorList>
    </citation>
    <scope>NUCLEOTIDE SEQUENCE</scope>
    <source>
        <strain evidence="1">FP105234-sp</strain>
    </source>
</reference>
<evidence type="ECO:0000313" key="1">
    <source>
        <dbReference type="EMBL" id="KAI0052978.1"/>
    </source>
</evidence>
<organism evidence="1 2">
    <name type="scientific">Auriscalpium vulgare</name>
    <dbReference type="NCBI Taxonomy" id="40419"/>
    <lineage>
        <taxon>Eukaryota</taxon>
        <taxon>Fungi</taxon>
        <taxon>Dikarya</taxon>
        <taxon>Basidiomycota</taxon>
        <taxon>Agaricomycotina</taxon>
        <taxon>Agaricomycetes</taxon>
        <taxon>Russulales</taxon>
        <taxon>Auriscalpiaceae</taxon>
        <taxon>Auriscalpium</taxon>
    </lineage>
</organism>
<reference evidence="1" key="2">
    <citation type="journal article" date="2022" name="New Phytol.">
        <title>Evolutionary transition to the ectomycorrhizal habit in the genomes of a hyperdiverse lineage of mushroom-forming fungi.</title>
        <authorList>
            <person name="Looney B."/>
            <person name="Miyauchi S."/>
            <person name="Morin E."/>
            <person name="Drula E."/>
            <person name="Courty P.E."/>
            <person name="Kohler A."/>
            <person name="Kuo A."/>
            <person name="LaButti K."/>
            <person name="Pangilinan J."/>
            <person name="Lipzen A."/>
            <person name="Riley R."/>
            <person name="Andreopoulos W."/>
            <person name="He G."/>
            <person name="Johnson J."/>
            <person name="Nolan M."/>
            <person name="Tritt A."/>
            <person name="Barry K.W."/>
            <person name="Grigoriev I.V."/>
            <person name="Nagy L.G."/>
            <person name="Hibbett D."/>
            <person name="Henrissat B."/>
            <person name="Matheny P.B."/>
            <person name="Labbe J."/>
            <person name="Martin F.M."/>
        </authorList>
    </citation>
    <scope>NUCLEOTIDE SEQUENCE</scope>
    <source>
        <strain evidence="1">FP105234-sp</strain>
    </source>
</reference>
<dbReference type="Proteomes" id="UP000814033">
    <property type="component" value="Unassembled WGS sequence"/>
</dbReference>
<evidence type="ECO:0000313" key="2">
    <source>
        <dbReference type="Proteomes" id="UP000814033"/>
    </source>
</evidence>
<proteinExistence type="predicted"/>
<gene>
    <name evidence="1" type="ORF">FA95DRAFT_1552855</name>
</gene>
<accession>A0ACB8S908</accession>
<dbReference type="EMBL" id="MU275842">
    <property type="protein sequence ID" value="KAI0052978.1"/>
    <property type="molecule type" value="Genomic_DNA"/>
</dbReference>
<sequence length="550" mass="59451">MAEKDATARLRRAVKENNLFLVKRLIQRTDMRNPDPGPKRYTSLAWAAVLGHEETFEFLLNEGHDDEELSKDLDNSTILILLADLKPSHSSPYGQSDPDFMRATLRMARLYYDRYTFIMDWADTHGKTALHVAALKGNEELARMLCDLGADVDLSDNQGNTPLHYASAWNHIPIVQLLIERGCQYAARNNDGFTPSDYAYSFSTRDTLQDTARAQYESNKKARRVFAQAAARGNEMGGYEPPSRSLDVNSVRMRSGSAASHTTSTSDSVDLDSLPSGQSYTGAYTSSPSHLHQYGSGASSSSSTGTFSVPSPTPQPSLSGNSLHPGSSNPASALSPIATRVREQDANAIEKYLMSRNRSGSGSTDQKSQNSSNPSSAGPSANGDDISSLPTTGSRRRLRPSLSAAQLRTNPKPPFIITTRASQDMSRNHTEGLPDPPSSSSPSFSPPSSTLPLPPTSSRLPPSRGSSLNAIPPTTPEPKNYYTGPSSHYAQFPEPPGSPDGPSPNGTPTVTNTPTSARRLPFHILSKPLPSMPSLEHVGHRRGASIQSMR</sequence>
<keyword evidence="2" id="KW-1185">Reference proteome</keyword>
<protein>
    <submittedName>
        <fullName evidence="1">Ankyrin</fullName>
    </submittedName>
</protein>
<comment type="caution">
    <text evidence="1">The sequence shown here is derived from an EMBL/GenBank/DDBJ whole genome shotgun (WGS) entry which is preliminary data.</text>
</comment>